<evidence type="ECO:0000313" key="5">
    <source>
        <dbReference type="Proteomes" id="UP000553059"/>
    </source>
</evidence>
<dbReference type="Pfam" id="PF00534">
    <property type="entry name" value="Glycos_transf_1"/>
    <property type="match status" value="1"/>
</dbReference>
<comment type="caution">
    <text evidence="4">The sequence shown here is derived from an EMBL/GenBank/DDBJ whole genome shotgun (WGS) entry which is preliminary data.</text>
</comment>
<dbReference type="PANTHER" id="PTHR46401">
    <property type="entry name" value="GLYCOSYLTRANSFERASE WBBK-RELATED"/>
    <property type="match status" value="1"/>
</dbReference>
<dbReference type="CDD" id="cd03801">
    <property type="entry name" value="GT4_PimA-like"/>
    <property type="match status" value="1"/>
</dbReference>
<dbReference type="GO" id="GO:0009103">
    <property type="term" value="P:lipopolysaccharide biosynthetic process"/>
    <property type="evidence" value="ECO:0007669"/>
    <property type="project" value="TreeGrafter"/>
</dbReference>
<dbReference type="InterPro" id="IPR001296">
    <property type="entry name" value="Glyco_trans_1"/>
</dbReference>
<dbReference type="EMBL" id="DUTF01000283">
    <property type="protein sequence ID" value="HHY27630.1"/>
    <property type="molecule type" value="Genomic_DNA"/>
</dbReference>
<dbReference type="Pfam" id="PF13439">
    <property type="entry name" value="Glyco_transf_4"/>
    <property type="match status" value="1"/>
</dbReference>
<accession>A0A7C6Z5K0</accession>
<gene>
    <name evidence="4" type="ORF">GX523_12985</name>
</gene>
<evidence type="ECO:0000313" key="4">
    <source>
        <dbReference type="EMBL" id="HHY27630.1"/>
    </source>
</evidence>
<evidence type="ECO:0000256" key="1">
    <source>
        <dbReference type="ARBA" id="ARBA00022679"/>
    </source>
</evidence>
<sequence length="399" mass="44760">MLKIAILTYSTKPRGGVVHSLCLAENLAKRGHEVRIIALDKKEGGGFFRTPQVPHEIIRFGALPEHFDDKIEAYIQTYTDYFVGGKAEGFDIYHAQDCISANALVNYRLSGADFPLVRTVHHLDDFTSPVLMDCQNKSVLRPDAHIAVSKFWQKRLAAEYGVKAGIIHNGLDTKRFSPVKKGEKHKAKFGLENKLVFLTIGGIEPRKNTKKLLAAFAHVRKYFAESGKQVVLVIGGGQTLFDYQAYRQEFFQMVEGYNLKMGEDVINLGVLKEEEVPLLYQAADCFAFPSVQEGWGLVALEALLSGIPTVVSDIPVFHEFLTPGEDALFVNPDNAEQFAAAMIETIMDTNLRRRLISGGLMTASNFSWEDTARKHEQFYYEILEGAQTNKWAPKRIPRS</sequence>
<dbReference type="SUPFAM" id="SSF53756">
    <property type="entry name" value="UDP-Glycosyltransferase/glycogen phosphorylase"/>
    <property type="match status" value="1"/>
</dbReference>
<dbReference type="Proteomes" id="UP000553059">
    <property type="component" value="Unassembled WGS sequence"/>
</dbReference>
<protein>
    <submittedName>
        <fullName evidence="4">MSMEG_0565 family glycosyltransferase</fullName>
    </submittedName>
</protein>
<dbReference type="Gene3D" id="3.40.50.2000">
    <property type="entry name" value="Glycogen Phosphorylase B"/>
    <property type="match status" value="2"/>
</dbReference>
<feature type="domain" description="Glycosyltransferase subfamily 4-like N-terminal" evidence="3">
    <location>
        <begin position="14"/>
        <end position="175"/>
    </location>
</feature>
<reference evidence="4 5" key="1">
    <citation type="journal article" date="2020" name="Biotechnol. Biofuels">
        <title>New insights from the biogas microbiome by comprehensive genome-resolved metagenomics of nearly 1600 species originating from multiple anaerobic digesters.</title>
        <authorList>
            <person name="Campanaro S."/>
            <person name="Treu L."/>
            <person name="Rodriguez-R L.M."/>
            <person name="Kovalovszki A."/>
            <person name="Ziels R.M."/>
            <person name="Maus I."/>
            <person name="Zhu X."/>
            <person name="Kougias P.G."/>
            <person name="Basile A."/>
            <person name="Luo G."/>
            <person name="Schluter A."/>
            <person name="Konstantinidis K.T."/>
            <person name="Angelidaki I."/>
        </authorList>
    </citation>
    <scope>NUCLEOTIDE SEQUENCE [LARGE SCALE GENOMIC DNA]</scope>
    <source>
        <strain evidence="4">AS05jafATM_4</strain>
    </source>
</reference>
<organism evidence="4 5">
    <name type="scientific">Desulfitobacterium dehalogenans</name>
    <dbReference type="NCBI Taxonomy" id="36854"/>
    <lineage>
        <taxon>Bacteria</taxon>
        <taxon>Bacillati</taxon>
        <taxon>Bacillota</taxon>
        <taxon>Clostridia</taxon>
        <taxon>Eubacteriales</taxon>
        <taxon>Desulfitobacteriaceae</taxon>
        <taxon>Desulfitobacterium</taxon>
    </lineage>
</organism>
<name>A0A7C6Z5K0_9FIRM</name>
<evidence type="ECO:0000259" key="2">
    <source>
        <dbReference type="Pfam" id="PF00534"/>
    </source>
</evidence>
<dbReference type="PANTHER" id="PTHR46401:SF2">
    <property type="entry name" value="GLYCOSYLTRANSFERASE WBBK-RELATED"/>
    <property type="match status" value="1"/>
</dbReference>
<dbReference type="InterPro" id="IPR023986">
    <property type="entry name" value="GlycosylTfrase_MSMEG0565"/>
</dbReference>
<evidence type="ECO:0000259" key="3">
    <source>
        <dbReference type="Pfam" id="PF13439"/>
    </source>
</evidence>
<keyword evidence="1 4" id="KW-0808">Transferase</keyword>
<feature type="domain" description="Glycosyl transferase family 1" evidence="2">
    <location>
        <begin position="183"/>
        <end position="357"/>
    </location>
</feature>
<dbReference type="GO" id="GO:0016757">
    <property type="term" value="F:glycosyltransferase activity"/>
    <property type="evidence" value="ECO:0007669"/>
    <property type="project" value="InterPro"/>
</dbReference>
<proteinExistence type="predicted"/>
<dbReference type="AlphaFoldDB" id="A0A7C6Z5K0"/>
<dbReference type="InterPro" id="IPR028098">
    <property type="entry name" value="Glyco_trans_4-like_N"/>
</dbReference>
<dbReference type="NCBIfam" id="TIGR04047">
    <property type="entry name" value="MSMEG_0565_glyc"/>
    <property type="match status" value="1"/>
</dbReference>